<comment type="caution">
    <text evidence="7">The sequence shown here is derived from an EMBL/GenBank/DDBJ whole genome shotgun (WGS) entry which is preliminary data.</text>
</comment>
<comment type="similarity">
    <text evidence="5">Belongs to the cytochrome P450 family.</text>
</comment>
<dbReference type="Gene3D" id="1.10.630.10">
    <property type="entry name" value="Cytochrome P450"/>
    <property type="match status" value="1"/>
</dbReference>
<dbReference type="InterPro" id="IPR050121">
    <property type="entry name" value="Cytochrome_P450_monoxygenase"/>
</dbReference>
<reference evidence="7" key="1">
    <citation type="journal article" date="2021" name="IMA Fungus">
        <title>Genomic characterization of three marine fungi, including Emericellopsis atlantica sp. nov. with signatures of a generalist lifestyle and marine biomass degradation.</title>
        <authorList>
            <person name="Hagestad O.C."/>
            <person name="Hou L."/>
            <person name="Andersen J.H."/>
            <person name="Hansen E.H."/>
            <person name="Altermark B."/>
            <person name="Li C."/>
            <person name="Kuhnert E."/>
            <person name="Cox R.J."/>
            <person name="Crous P.W."/>
            <person name="Spatafora J.W."/>
            <person name="Lail K."/>
            <person name="Amirebrahimi M."/>
            <person name="Lipzen A."/>
            <person name="Pangilinan J."/>
            <person name="Andreopoulos W."/>
            <person name="Hayes R.D."/>
            <person name="Ng V."/>
            <person name="Grigoriev I.V."/>
            <person name="Jackson S.A."/>
            <person name="Sutton T.D.S."/>
            <person name="Dobson A.D.W."/>
            <person name="Rama T."/>
        </authorList>
    </citation>
    <scope>NUCLEOTIDE SEQUENCE</scope>
    <source>
        <strain evidence="7">TRa3180A</strain>
    </source>
</reference>
<dbReference type="SUPFAM" id="SSF48264">
    <property type="entry name" value="Cytochrome P450"/>
    <property type="match status" value="1"/>
</dbReference>
<keyword evidence="6" id="KW-1133">Transmembrane helix</keyword>
<evidence type="ECO:0000256" key="3">
    <source>
        <dbReference type="ARBA" id="ARBA00023004"/>
    </source>
</evidence>
<keyword evidence="3 4" id="KW-0408">Iron</keyword>
<dbReference type="InterPro" id="IPR017972">
    <property type="entry name" value="Cyt_P450_CS"/>
</dbReference>
<keyword evidence="4 5" id="KW-0349">Heme</keyword>
<keyword evidence="2 4" id="KW-0479">Metal-binding</keyword>
<dbReference type="PANTHER" id="PTHR24305">
    <property type="entry name" value="CYTOCHROME P450"/>
    <property type="match status" value="1"/>
</dbReference>
<dbReference type="CDD" id="cd11062">
    <property type="entry name" value="CYP58-like"/>
    <property type="match status" value="1"/>
</dbReference>
<evidence type="ECO:0000256" key="1">
    <source>
        <dbReference type="ARBA" id="ARBA00001971"/>
    </source>
</evidence>
<sequence>MSQCCYALLPSRGDFMISGDTTMIDLLLASPLGSIAVISVVVLIVTCLYRVTVHPLSHIPGPLIPKITSLWLYYHAYIGDEATAIHELHNKYGPLIRVAPNEVDIADVDAVSPIYVSKGGFRKAPCYVNFDIDLHRSIFSALDPEQRSPRAKAVIPLFSTKSIRDNEAAIYGCVDTMVGRMQDESGSGKPVNVLNLTRSLALDAVSTHLFRENYNGISEKGEQLSASAFVDLFVGVGRFFYLPNVVFTWTEWAIGKLYPSERTTSSLAVVDKFVDDMVTHTKAGAQTYPGRLLAIGLTPSEVKAQCKDLMFAGTDSTGANLARICQELARSPDRYQALRSEVVSNLEAGTAKTDAQALPYLSAVVKEALRISMANPTRLPRIVPSSGWTFKGTNFPSGAIVGCSAYELHLNPAVFPNPQTFQPERWLRDNVTPEMRKHSFAFGAGSRACIARNLATTELYLATEKLAESGVLRGARPCKDSIEIYEWFNSRVKDEKVELVWGV</sequence>
<name>A0A9P8CAF1_9HELO</name>
<dbReference type="InterPro" id="IPR036396">
    <property type="entry name" value="Cyt_P450_sf"/>
</dbReference>
<dbReference type="GO" id="GO:0005506">
    <property type="term" value="F:iron ion binding"/>
    <property type="evidence" value="ECO:0007669"/>
    <property type="project" value="InterPro"/>
</dbReference>
<keyword evidence="5" id="KW-0560">Oxidoreductase</keyword>
<dbReference type="OrthoDB" id="1470350at2759"/>
<dbReference type="InterPro" id="IPR001128">
    <property type="entry name" value="Cyt_P450"/>
</dbReference>
<dbReference type="Proteomes" id="UP000887226">
    <property type="component" value="Unassembled WGS sequence"/>
</dbReference>
<accession>A0A9P8CAF1</accession>
<keyword evidence="6" id="KW-0472">Membrane</keyword>
<evidence type="ECO:0000256" key="6">
    <source>
        <dbReference type="SAM" id="Phobius"/>
    </source>
</evidence>
<feature type="transmembrane region" description="Helical" evidence="6">
    <location>
        <begin position="26"/>
        <end position="49"/>
    </location>
</feature>
<dbReference type="PANTHER" id="PTHR24305:SF156">
    <property type="entry name" value="P450, PUTATIVE (EUROFUNG)-RELATED"/>
    <property type="match status" value="1"/>
</dbReference>
<keyword evidence="5" id="KW-0503">Monooxygenase</keyword>
<evidence type="ECO:0000256" key="5">
    <source>
        <dbReference type="RuleBase" id="RU000461"/>
    </source>
</evidence>
<evidence type="ECO:0000313" key="8">
    <source>
        <dbReference type="Proteomes" id="UP000887226"/>
    </source>
</evidence>
<dbReference type="GO" id="GO:0016705">
    <property type="term" value="F:oxidoreductase activity, acting on paired donors, with incorporation or reduction of molecular oxygen"/>
    <property type="evidence" value="ECO:0007669"/>
    <property type="project" value="InterPro"/>
</dbReference>
<feature type="binding site" description="axial binding residue" evidence="4">
    <location>
        <position position="449"/>
    </location>
    <ligand>
        <name>heme</name>
        <dbReference type="ChEBI" id="CHEBI:30413"/>
    </ligand>
    <ligandPart>
        <name>Fe</name>
        <dbReference type="ChEBI" id="CHEBI:18248"/>
    </ligandPart>
</feature>
<evidence type="ECO:0000256" key="4">
    <source>
        <dbReference type="PIRSR" id="PIRSR602401-1"/>
    </source>
</evidence>
<organism evidence="7 8">
    <name type="scientific">Calycina marina</name>
    <dbReference type="NCBI Taxonomy" id="1763456"/>
    <lineage>
        <taxon>Eukaryota</taxon>
        <taxon>Fungi</taxon>
        <taxon>Dikarya</taxon>
        <taxon>Ascomycota</taxon>
        <taxon>Pezizomycotina</taxon>
        <taxon>Leotiomycetes</taxon>
        <taxon>Helotiales</taxon>
        <taxon>Pezizellaceae</taxon>
        <taxon>Calycina</taxon>
    </lineage>
</organism>
<dbReference type="GO" id="GO:0020037">
    <property type="term" value="F:heme binding"/>
    <property type="evidence" value="ECO:0007669"/>
    <property type="project" value="InterPro"/>
</dbReference>
<dbReference type="PRINTS" id="PR00385">
    <property type="entry name" value="P450"/>
</dbReference>
<proteinExistence type="inferred from homology"/>
<dbReference type="PRINTS" id="PR00463">
    <property type="entry name" value="EP450I"/>
</dbReference>
<evidence type="ECO:0000313" key="7">
    <source>
        <dbReference type="EMBL" id="KAG9239848.1"/>
    </source>
</evidence>
<dbReference type="AlphaFoldDB" id="A0A9P8CAF1"/>
<keyword evidence="6" id="KW-0812">Transmembrane</keyword>
<gene>
    <name evidence="7" type="ORF">BJ878DRAFT_530500</name>
</gene>
<dbReference type="GO" id="GO:0004497">
    <property type="term" value="F:monooxygenase activity"/>
    <property type="evidence" value="ECO:0007669"/>
    <property type="project" value="UniProtKB-KW"/>
</dbReference>
<protein>
    <submittedName>
        <fullName evidence="7">Cytochrome P450</fullName>
    </submittedName>
</protein>
<dbReference type="InterPro" id="IPR002401">
    <property type="entry name" value="Cyt_P450_E_grp-I"/>
</dbReference>
<dbReference type="Pfam" id="PF00067">
    <property type="entry name" value="p450"/>
    <property type="match status" value="1"/>
</dbReference>
<keyword evidence="8" id="KW-1185">Reference proteome</keyword>
<dbReference type="PROSITE" id="PS00086">
    <property type="entry name" value="CYTOCHROME_P450"/>
    <property type="match status" value="1"/>
</dbReference>
<evidence type="ECO:0000256" key="2">
    <source>
        <dbReference type="ARBA" id="ARBA00022723"/>
    </source>
</evidence>
<dbReference type="EMBL" id="MU254834">
    <property type="protein sequence ID" value="KAG9239848.1"/>
    <property type="molecule type" value="Genomic_DNA"/>
</dbReference>
<comment type="cofactor">
    <cofactor evidence="1 4">
        <name>heme</name>
        <dbReference type="ChEBI" id="CHEBI:30413"/>
    </cofactor>
</comment>